<dbReference type="Proteomes" id="UP001153714">
    <property type="component" value="Chromosome 3"/>
</dbReference>
<dbReference type="SUPFAM" id="SSF81383">
    <property type="entry name" value="F-box domain"/>
    <property type="match status" value="1"/>
</dbReference>
<gene>
    <name evidence="2" type="ORF">DIATSA_LOCUS8761</name>
</gene>
<evidence type="ECO:0000313" key="2">
    <source>
        <dbReference type="EMBL" id="CAG9791129.1"/>
    </source>
</evidence>
<evidence type="ECO:0000313" key="3">
    <source>
        <dbReference type="Proteomes" id="UP001153714"/>
    </source>
</evidence>
<dbReference type="CDD" id="cd09917">
    <property type="entry name" value="F-box_SF"/>
    <property type="match status" value="1"/>
</dbReference>
<reference evidence="2" key="2">
    <citation type="submission" date="2022-10" db="EMBL/GenBank/DDBJ databases">
        <authorList>
            <consortium name="ENA_rothamsted_submissions"/>
            <consortium name="culmorum"/>
            <person name="King R."/>
        </authorList>
    </citation>
    <scope>NUCLEOTIDE SEQUENCE</scope>
</reference>
<dbReference type="PROSITE" id="PS50181">
    <property type="entry name" value="FBOX"/>
    <property type="match status" value="1"/>
</dbReference>
<dbReference type="Gene3D" id="1.20.1280.50">
    <property type="match status" value="1"/>
</dbReference>
<name>A0A9N9WFT9_9NEOP</name>
<dbReference type="OrthoDB" id="7121653at2759"/>
<sequence>MDRLPDEVMLMIFEWILPCKLLGAVSQVCRRWASLVAHRALLLKHENELQRCHQGLHGVRVLNRQTTIMINKLFEFRNLRDITICSATPLSSDCFKALIHLEQLDHLDVFLDGRPLDASMLPTLGG</sequence>
<dbReference type="SMART" id="SM00256">
    <property type="entry name" value="FBOX"/>
    <property type="match status" value="1"/>
</dbReference>
<dbReference type="Pfam" id="PF12937">
    <property type="entry name" value="F-box-like"/>
    <property type="match status" value="1"/>
</dbReference>
<accession>A0A9N9WFT9</accession>
<keyword evidence="3" id="KW-1185">Reference proteome</keyword>
<dbReference type="InterPro" id="IPR036047">
    <property type="entry name" value="F-box-like_dom_sf"/>
</dbReference>
<feature type="domain" description="F-box" evidence="1">
    <location>
        <begin position="1"/>
        <end position="45"/>
    </location>
</feature>
<evidence type="ECO:0000259" key="1">
    <source>
        <dbReference type="PROSITE" id="PS50181"/>
    </source>
</evidence>
<protein>
    <recommendedName>
        <fullName evidence="1">F-box domain-containing protein</fullName>
    </recommendedName>
</protein>
<reference evidence="2" key="1">
    <citation type="submission" date="2021-12" db="EMBL/GenBank/DDBJ databases">
        <authorList>
            <person name="King R."/>
        </authorList>
    </citation>
    <scope>NUCLEOTIDE SEQUENCE</scope>
</reference>
<dbReference type="EMBL" id="OU893334">
    <property type="protein sequence ID" value="CAG9791129.1"/>
    <property type="molecule type" value="Genomic_DNA"/>
</dbReference>
<dbReference type="InterPro" id="IPR001810">
    <property type="entry name" value="F-box_dom"/>
</dbReference>
<organism evidence="2 3">
    <name type="scientific">Diatraea saccharalis</name>
    <name type="common">sugarcane borer</name>
    <dbReference type="NCBI Taxonomy" id="40085"/>
    <lineage>
        <taxon>Eukaryota</taxon>
        <taxon>Metazoa</taxon>
        <taxon>Ecdysozoa</taxon>
        <taxon>Arthropoda</taxon>
        <taxon>Hexapoda</taxon>
        <taxon>Insecta</taxon>
        <taxon>Pterygota</taxon>
        <taxon>Neoptera</taxon>
        <taxon>Endopterygota</taxon>
        <taxon>Lepidoptera</taxon>
        <taxon>Glossata</taxon>
        <taxon>Ditrysia</taxon>
        <taxon>Pyraloidea</taxon>
        <taxon>Crambidae</taxon>
        <taxon>Crambinae</taxon>
        <taxon>Diatraea</taxon>
    </lineage>
</organism>
<dbReference type="AlphaFoldDB" id="A0A9N9WFT9"/>
<proteinExistence type="predicted"/>